<dbReference type="OrthoDB" id="5450317at2"/>
<dbReference type="SUPFAM" id="SSF51556">
    <property type="entry name" value="Metallo-dependent hydrolases"/>
    <property type="match status" value="1"/>
</dbReference>
<dbReference type="InterPro" id="IPR032466">
    <property type="entry name" value="Metal_Hydrolase"/>
</dbReference>
<dbReference type="Proteomes" id="UP000236728">
    <property type="component" value="Unassembled WGS sequence"/>
</dbReference>
<accession>A0A1H6B3S9</accession>
<evidence type="ECO:0000256" key="1">
    <source>
        <dbReference type="ARBA" id="ARBA00038310"/>
    </source>
</evidence>
<gene>
    <name evidence="3" type="ORF">SAMN05421819_3482</name>
</gene>
<dbReference type="Gene3D" id="3.20.20.140">
    <property type="entry name" value="Metal-dependent hydrolases"/>
    <property type="match status" value="1"/>
</dbReference>
<name>A0A1H6B3S9_9BACT</name>
<dbReference type="InterPro" id="IPR006680">
    <property type="entry name" value="Amidohydro-rel"/>
</dbReference>
<sequence>MTIDAHHHLWRYTQAEYGWIDDSMAVLRRDFLPTDLDHELAAANIDGAVAVQARQTLKETRWLLDLARTCPAMRGVVGWLPLADSHIEALLDAFIDDPKLKGLRHVVQAEPAGFLDDPAFNRGISALASHSLVYDILIFERQLEETIRFVDRHPKQSFVLDHIAKPRIAAAELEPWRANVLELAKRENVTCKISGLVTEADWATWTPDSLQPYLDTVLEAFGPSRLMAGSDWPVCLVASSYTRWWDTLRNYCAGLSETEQAAIFGETATRIYNL</sequence>
<reference evidence="3 4" key="1">
    <citation type="submission" date="2016-10" db="EMBL/GenBank/DDBJ databases">
        <authorList>
            <person name="de Groot N.N."/>
        </authorList>
    </citation>
    <scope>NUCLEOTIDE SEQUENCE [LARGE SCALE GENOMIC DNA]</scope>
    <source>
        <strain evidence="3 4">DSM 22489</strain>
    </source>
</reference>
<protein>
    <submittedName>
        <fullName evidence="3">L-fuconolactonase</fullName>
    </submittedName>
</protein>
<dbReference type="EMBL" id="FNVA01000006">
    <property type="protein sequence ID" value="SEG55250.1"/>
    <property type="molecule type" value="Genomic_DNA"/>
</dbReference>
<evidence type="ECO:0000259" key="2">
    <source>
        <dbReference type="Pfam" id="PF04909"/>
    </source>
</evidence>
<dbReference type="Pfam" id="PF04909">
    <property type="entry name" value="Amidohydro_2"/>
    <property type="match status" value="1"/>
</dbReference>
<keyword evidence="4" id="KW-1185">Reference proteome</keyword>
<dbReference type="PANTHER" id="PTHR43569">
    <property type="entry name" value="AMIDOHYDROLASE"/>
    <property type="match status" value="1"/>
</dbReference>
<organism evidence="3 4">
    <name type="scientific">Bryocella elongata</name>
    <dbReference type="NCBI Taxonomy" id="863522"/>
    <lineage>
        <taxon>Bacteria</taxon>
        <taxon>Pseudomonadati</taxon>
        <taxon>Acidobacteriota</taxon>
        <taxon>Terriglobia</taxon>
        <taxon>Terriglobales</taxon>
        <taxon>Acidobacteriaceae</taxon>
        <taxon>Bryocella</taxon>
    </lineage>
</organism>
<dbReference type="AlphaFoldDB" id="A0A1H6B3S9"/>
<proteinExistence type="inferred from homology"/>
<dbReference type="GO" id="GO:0016787">
    <property type="term" value="F:hydrolase activity"/>
    <property type="evidence" value="ECO:0007669"/>
    <property type="project" value="InterPro"/>
</dbReference>
<comment type="similarity">
    <text evidence="1">Belongs to the metallo-dependent hydrolases superfamily.</text>
</comment>
<evidence type="ECO:0000313" key="4">
    <source>
        <dbReference type="Proteomes" id="UP000236728"/>
    </source>
</evidence>
<evidence type="ECO:0000313" key="3">
    <source>
        <dbReference type="EMBL" id="SEG55250.1"/>
    </source>
</evidence>
<dbReference type="RefSeq" id="WP_103934340.1">
    <property type="nucleotide sequence ID" value="NZ_FNVA01000006.1"/>
</dbReference>
<dbReference type="PANTHER" id="PTHR43569:SF2">
    <property type="entry name" value="AMIDOHYDROLASE-RELATED DOMAIN-CONTAINING PROTEIN"/>
    <property type="match status" value="1"/>
</dbReference>
<dbReference type="InterPro" id="IPR052350">
    <property type="entry name" value="Metallo-dep_Lactonases"/>
</dbReference>
<feature type="domain" description="Amidohydrolase-related" evidence="2">
    <location>
        <begin position="3"/>
        <end position="274"/>
    </location>
</feature>